<keyword evidence="5" id="KW-0805">Transcription regulation</keyword>
<keyword evidence="3 8" id="KW-0863">Zinc-finger</keyword>
<evidence type="ECO:0000256" key="1">
    <source>
        <dbReference type="ARBA" id="ARBA00004123"/>
    </source>
</evidence>
<evidence type="ECO:0000256" key="4">
    <source>
        <dbReference type="ARBA" id="ARBA00022833"/>
    </source>
</evidence>
<evidence type="ECO:0000256" key="6">
    <source>
        <dbReference type="ARBA" id="ARBA00023163"/>
    </source>
</evidence>
<protein>
    <submittedName>
        <fullName evidence="13">BED-type domain-containing protein</fullName>
    </submittedName>
</protein>
<dbReference type="PANTHER" id="PTHR46481">
    <property type="entry name" value="ZINC FINGER BED DOMAIN-CONTAINING PROTEIN 4"/>
    <property type="match status" value="1"/>
</dbReference>
<reference evidence="11 12" key="2">
    <citation type="submission" date="2018-11" db="EMBL/GenBank/DDBJ databases">
        <authorList>
            <consortium name="Pathogen Informatics"/>
        </authorList>
    </citation>
    <scope>NUCLEOTIDE SEQUENCE [LARGE SCALE GENOMIC DNA]</scope>
</reference>
<dbReference type="SUPFAM" id="SSF53098">
    <property type="entry name" value="Ribonuclease H-like"/>
    <property type="match status" value="1"/>
</dbReference>
<dbReference type="GO" id="GO:0008270">
    <property type="term" value="F:zinc ion binding"/>
    <property type="evidence" value="ECO:0007669"/>
    <property type="project" value="UniProtKB-KW"/>
</dbReference>
<proteinExistence type="predicted"/>
<evidence type="ECO:0000259" key="10">
    <source>
        <dbReference type="PROSITE" id="PS50808"/>
    </source>
</evidence>
<dbReference type="PANTHER" id="PTHR46481:SF10">
    <property type="entry name" value="ZINC FINGER BED DOMAIN-CONTAINING PROTEIN 39"/>
    <property type="match status" value="1"/>
</dbReference>
<dbReference type="SUPFAM" id="SSF57667">
    <property type="entry name" value="beta-beta-alpha zinc fingers"/>
    <property type="match status" value="1"/>
</dbReference>
<dbReference type="InterPro" id="IPR003656">
    <property type="entry name" value="Znf_BED"/>
</dbReference>
<evidence type="ECO:0000313" key="12">
    <source>
        <dbReference type="Proteomes" id="UP000271162"/>
    </source>
</evidence>
<feature type="domain" description="BED-type" evidence="10">
    <location>
        <begin position="1"/>
        <end position="55"/>
    </location>
</feature>
<name>A0A0N4YCC1_NIPBR</name>
<evidence type="ECO:0000256" key="7">
    <source>
        <dbReference type="ARBA" id="ARBA00023242"/>
    </source>
</evidence>
<evidence type="ECO:0000313" key="13">
    <source>
        <dbReference type="WBParaSite" id="NBR_0001418301-mRNA-1"/>
    </source>
</evidence>
<sequence>MSAVWNVFRKMTDEYGNTVAVCTVCSRSLKVPKSKTTTNLLSHLRNNHCDELTGSLGRRCLDVPSSSSRTSAPVDDHRQATNRRLARLIVDGTLSIEATTSKSFREFISSLNPSYQTPSIRALRNILDEENLRHEISTRALLIDSATSKIVLTIDTHPMLSSRTSFLVISAHLMSQNSDEKFNLILDCVLLDTESFSGYTVSEVVINCLRRYDVDVGRVSAIVGNDVQPLQEAALYLHAKFRLREIKQTETCPTVDIPNRWSSTYDMISDVLVTLPVFNETMPKLNQRPLDEEDVRLLEAMRGFLSQTFGEAQCFGRSLLENTTRYFGVWMGDEVLQVSALLDPRFAYLETIQSMKSWTATTEAFIAVQKFDSDQLYDRESEPLGSSTSNRSDDEKTVVESTDSLCSYMEGDETKPKPV</sequence>
<dbReference type="Pfam" id="PF02892">
    <property type="entry name" value="zf-BED"/>
    <property type="match status" value="1"/>
</dbReference>
<evidence type="ECO:0000256" key="8">
    <source>
        <dbReference type="PROSITE-ProRule" id="PRU00027"/>
    </source>
</evidence>
<dbReference type="InterPro" id="IPR012337">
    <property type="entry name" value="RNaseH-like_sf"/>
</dbReference>
<dbReference type="GO" id="GO:0005634">
    <property type="term" value="C:nucleus"/>
    <property type="evidence" value="ECO:0007669"/>
    <property type="project" value="UniProtKB-SubCell"/>
</dbReference>
<dbReference type="SMART" id="SM00614">
    <property type="entry name" value="ZnF_BED"/>
    <property type="match status" value="1"/>
</dbReference>
<comment type="subcellular location">
    <subcellularLocation>
        <location evidence="1">Nucleus</location>
    </subcellularLocation>
</comment>
<evidence type="ECO:0000256" key="2">
    <source>
        <dbReference type="ARBA" id="ARBA00022723"/>
    </source>
</evidence>
<evidence type="ECO:0000256" key="5">
    <source>
        <dbReference type="ARBA" id="ARBA00023015"/>
    </source>
</evidence>
<dbReference type="WBParaSite" id="NBR_0001418301-mRNA-1">
    <property type="protein sequence ID" value="NBR_0001418301-mRNA-1"/>
    <property type="gene ID" value="NBR_0001418301"/>
</dbReference>
<keyword evidence="2" id="KW-0479">Metal-binding</keyword>
<evidence type="ECO:0000313" key="11">
    <source>
        <dbReference type="EMBL" id="VDL77773.1"/>
    </source>
</evidence>
<reference evidence="13" key="1">
    <citation type="submission" date="2017-02" db="UniProtKB">
        <authorList>
            <consortium name="WormBaseParasite"/>
        </authorList>
    </citation>
    <scope>IDENTIFICATION</scope>
</reference>
<dbReference type="STRING" id="27835.A0A0N4YCC1"/>
<evidence type="ECO:0000256" key="9">
    <source>
        <dbReference type="SAM" id="MobiDB-lite"/>
    </source>
</evidence>
<dbReference type="Proteomes" id="UP000271162">
    <property type="component" value="Unassembled WGS sequence"/>
</dbReference>
<keyword evidence="12" id="KW-1185">Reference proteome</keyword>
<gene>
    <name evidence="11" type="ORF">NBR_LOCUS14184</name>
</gene>
<dbReference type="GO" id="GO:0003677">
    <property type="term" value="F:DNA binding"/>
    <property type="evidence" value="ECO:0007669"/>
    <property type="project" value="InterPro"/>
</dbReference>
<dbReference type="GO" id="GO:0009791">
    <property type="term" value="P:post-embryonic development"/>
    <property type="evidence" value="ECO:0007669"/>
    <property type="project" value="UniProtKB-ARBA"/>
</dbReference>
<evidence type="ECO:0000256" key="3">
    <source>
        <dbReference type="ARBA" id="ARBA00022771"/>
    </source>
</evidence>
<keyword evidence="4" id="KW-0862">Zinc</keyword>
<feature type="region of interest" description="Disordered" evidence="9">
    <location>
        <begin position="378"/>
        <end position="419"/>
    </location>
</feature>
<accession>A0A0N4YCC1</accession>
<keyword evidence="6" id="KW-0804">Transcription</keyword>
<dbReference type="AlphaFoldDB" id="A0A0N4YCC1"/>
<organism evidence="13">
    <name type="scientific">Nippostrongylus brasiliensis</name>
    <name type="common">Rat hookworm</name>
    <dbReference type="NCBI Taxonomy" id="27835"/>
    <lineage>
        <taxon>Eukaryota</taxon>
        <taxon>Metazoa</taxon>
        <taxon>Ecdysozoa</taxon>
        <taxon>Nematoda</taxon>
        <taxon>Chromadorea</taxon>
        <taxon>Rhabditida</taxon>
        <taxon>Rhabditina</taxon>
        <taxon>Rhabditomorpha</taxon>
        <taxon>Strongyloidea</taxon>
        <taxon>Heligmosomidae</taxon>
        <taxon>Nippostrongylus</taxon>
    </lineage>
</organism>
<dbReference type="PROSITE" id="PS50808">
    <property type="entry name" value="ZF_BED"/>
    <property type="match status" value="1"/>
</dbReference>
<dbReference type="InterPro" id="IPR036236">
    <property type="entry name" value="Znf_C2H2_sf"/>
</dbReference>
<dbReference type="EMBL" id="UYSL01021269">
    <property type="protein sequence ID" value="VDL77773.1"/>
    <property type="molecule type" value="Genomic_DNA"/>
</dbReference>
<keyword evidence="7" id="KW-0539">Nucleus</keyword>
<dbReference type="InterPro" id="IPR052035">
    <property type="entry name" value="ZnF_BED_domain_contain"/>
</dbReference>